<comment type="similarity">
    <text evidence="1">Belongs to the LysR transcriptional regulatory family.</text>
</comment>
<keyword evidence="4" id="KW-0804">Transcription</keyword>
<dbReference type="Pfam" id="PF03466">
    <property type="entry name" value="LysR_substrate"/>
    <property type="match status" value="1"/>
</dbReference>
<dbReference type="InterPro" id="IPR036388">
    <property type="entry name" value="WH-like_DNA-bd_sf"/>
</dbReference>
<keyword evidence="2" id="KW-0805">Transcription regulation</keyword>
<keyword evidence="3" id="KW-0238">DNA-binding</keyword>
<dbReference type="FunFam" id="1.10.10.10:FF:000001">
    <property type="entry name" value="LysR family transcriptional regulator"/>
    <property type="match status" value="1"/>
</dbReference>
<dbReference type="Gene3D" id="1.10.10.10">
    <property type="entry name" value="Winged helix-like DNA-binding domain superfamily/Winged helix DNA-binding domain"/>
    <property type="match status" value="1"/>
</dbReference>
<protein>
    <submittedName>
        <fullName evidence="6">LysR family transcriptional regulator</fullName>
    </submittedName>
</protein>
<evidence type="ECO:0000256" key="3">
    <source>
        <dbReference type="ARBA" id="ARBA00023125"/>
    </source>
</evidence>
<evidence type="ECO:0000313" key="6">
    <source>
        <dbReference type="EMBL" id="MBC3860706.1"/>
    </source>
</evidence>
<dbReference type="GO" id="GO:0003700">
    <property type="term" value="F:DNA-binding transcription factor activity"/>
    <property type="evidence" value="ECO:0007669"/>
    <property type="project" value="InterPro"/>
</dbReference>
<gene>
    <name evidence="6" type="ORF">H8K32_01240</name>
</gene>
<dbReference type="GO" id="GO:0043565">
    <property type="term" value="F:sequence-specific DNA binding"/>
    <property type="evidence" value="ECO:0007669"/>
    <property type="project" value="TreeGrafter"/>
</dbReference>
<dbReference type="PANTHER" id="PTHR30537:SF1">
    <property type="entry name" value="HTH-TYPE TRANSCRIPTIONAL REGULATOR PGRR"/>
    <property type="match status" value="1"/>
</dbReference>
<dbReference type="RefSeq" id="WP_186910637.1">
    <property type="nucleotide sequence ID" value="NZ_JACOFV010000001.1"/>
</dbReference>
<dbReference type="PROSITE" id="PS50931">
    <property type="entry name" value="HTH_LYSR"/>
    <property type="match status" value="1"/>
</dbReference>
<dbReference type="InterPro" id="IPR036390">
    <property type="entry name" value="WH_DNA-bd_sf"/>
</dbReference>
<dbReference type="InterPro" id="IPR005119">
    <property type="entry name" value="LysR_subst-bd"/>
</dbReference>
<dbReference type="AlphaFoldDB" id="A0A923HJ92"/>
<evidence type="ECO:0000256" key="4">
    <source>
        <dbReference type="ARBA" id="ARBA00023163"/>
    </source>
</evidence>
<name>A0A923HJ92_9BURK</name>
<dbReference type="Pfam" id="PF00126">
    <property type="entry name" value="HTH_1"/>
    <property type="match status" value="1"/>
</dbReference>
<keyword evidence="7" id="KW-1185">Reference proteome</keyword>
<organism evidence="6 7">
    <name type="scientific">Undibacterium jejuense</name>
    <dbReference type="NCBI Taxonomy" id="1344949"/>
    <lineage>
        <taxon>Bacteria</taxon>
        <taxon>Pseudomonadati</taxon>
        <taxon>Pseudomonadota</taxon>
        <taxon>Betaproteobacteria</taxon>
        <taxon>Burkholderiales</taxon>
        <taxon>Oxalobacteraceae</taxon>
        <taxon>Undibacterium</taxon>
    </lineage>
</organism>
<dbReference type="Proteomes" id="UP000634011">
    <property type="component" value="Unassembled WGS sequence"/>
</dbReference>
<evidence type="ECO:0000256" key="1">
    <source>
        <dbReference type="ARBA" id="ARBA00009437"/>
    </source>
</evidence>
<dbReference type="PRINTS" id="PR00039">
    <property type="entry name" value="HTHLYSR"/>
</dbReference>
<reference evidence="6" key="1">
    <citation type="submission" date="2020-08" db="EMBL/GenBank/DDBJ databases">
        <title>Novel species isolated from subtropical streams in China.</title>
        <authorList>
            <person name="Lu H."/>
        </authorList>
    </citation>
    <scope>NUCLEOTIDE SEQUENCE</scope>
    <source>
        <strain evidence="6">KACC 12607</strain>
    </source>
</reference>
<dbReference type="InterPro" id="IPR000847">
    <property type="entry name" value="LysR_HTH_N"/>
</dbReference>
<sequence>MAGFDDLAAFAAVVRAKSFTRAAAQMGVTQSALSQTVRALELRLDLKLLNRTTRSVSPTEAGEQLFRTVEPRLAEIEAELAVLGNMRGRPVGNVRITATEHAVRSIVWPRLLPWLPNYPEIKIEISSDNRFVDIVAERFDIGIRLGGDVAKNMIALRIAPDMRMVVVGSPAYLKRNPPPQSPQELSEHDCIGLRLPTYGGLLAWEFKNGGKITNVHVEGRLLFNRSDLMADAAVAGHGLAWLPEDMVQEHLAAGRLVTVLDDWGITFPGYHLYYASRRSSLALSLVIDALRIPKSR</sequence>
<evidence type="ECO:0000256" key="2">
    <source>
        <dbReference type="ARBA" id="ARBA00023015"/>
    </source>
</evidence>
<comment type="caution">
    <text evidence="6">The sequence shown here is derived from an EMBL/GenBank/DDBJ whole genome shotgun (WGS) entry which is preliminary data.</text>
</comment>
<dbReference type="FunFam" id="3.40.190.290:FF:000012">
    <property type="entry name" value="Transcriptional regulator, LysR family"/>
    <property type="match status" value="1"/>
</dbReference>
<dbReference type="SUPFAM" id="SSF46785">
    <property type="entry name" value="Winged helix' DNA-binding domain"/>
    <property type="match status" value="1"/>
</dbReference>
<proteinExistence type="inferred from homology"/>
<dbReference type="SUPFAM" id="SSF53850">
    <property type="entry name" value="Periplasmic binding protein-like II"/>
    <property type="match status" value="1"/>
</dbReference>
<dbReference type="PANTHER" id="PTHR30537">
    <property type="entry name" value="HTH-TYPE TRANSCRIPTIONAL REGULATOR"/>
    <property type="match status" value="1"/>
</dbReference>
<dbReference type="CDD" id="cd08474">
    <property type="entry name" value="PBP2_CrgA_like_5"/>
    <property type="match status" value="1"/>
</dbReference>
<dbReference type="Gene3D" id="3.40.190.290">
    <property type="match status" value="1"/>
</dbReference>
<evidence type="ECO:0000313" key="7">
    <source>
        <dbReference type="Proteomes" id="UP000634011"/>
    </source>
</evidence>
<feature type="domain" description="HTH lysR-type" evidence="5">
    <location>
        <begin position="1"/>
        <end position="59"/>
    </location>
</feature>
<dbReference type="InterPro" id="IPR058163">
    <property type="entry name" value="LysR-type_TF_proteobact-type"/>
</dbReference>
<accession>A0A923HJ92</accession>
<dbReference type="EMBL" id="JACOFV010000001">
    <property type="protein sequence ID" value="MBC3860706.1"/>
    <property type="molecule type" value="Genomic_DNA"/>
</dbReference>
<evidence type="ECO:0000259" key="5">
    <source>
        <dbReference type="PROSITE" id="PS50931"/>
    </source>
</evidence>
<dbReference type="GO" id="GO:0006351">
    <property type="term" value="P:DNA-templated transcription"/>
    <property type="evidence" value="ECO:0007669"/>
    <property type="project" value="TreeGrafter"/>
</dbReference>